<evidence type="ECO:0000313" key="1">
    <source>
        <dbReference type="EMBL" id="MFC7747324.1"/>
    </source>
</evidence>
<dbReference type="Proteomes" id="UP001596620">
    <property type="component" value="Unassembled WGS sequence"/>
</dbReference>
<reference evidence="2" key="1">
    <citation type="journal article" date="2019" name="Int. J. Syst. Evol. Microbiol.">
        <title>The Global Catalogue of Microorganisms (GCM) 10K type strain sequencing project: providing services to taxonomists for standard genome sequencing and annotation.</title>
        <authorList>
            <consortium name="The Broad Institute Genomics Platform"/>
            <consortium name="The Broad Institute Genome Sequencing Center for Infectious Disease"/>
            <person name="Wu L."/>
            <person name="Ma J."/>
        </authorList>
    </citation>
    <scope>NUCLEOTIDE SEQUENCE [LARGE SCALE GENOMIC DNA]</scope>
    <source>
        <strain evidence="2">JCM 30234</strain>
    </source>
</reference>
<dbReference type="EMBL" id="JBHTGR010000021">
    <property type="protein sequence ID" value="MFC7747324.1"/>
    <property type="molecule type" value="Genomic_DNA"/>
</dbReference>
<accession>A0ABW2UXM5</accession>
<name>A0ABW2UXM5_9BACI</name>
<dbReference type="RefSeq" id="WP_382358842.1">
    <property type="nucleotide sequence ID" value="NZ_JBHTGR010000021.1"/>
</dbReference>
<keyword evidence="2" id="KW-1185">Reference proteome</keyword>
<protein>
    <submittedName>
        <fullName evidence="1">Uncharacterized protein</fullName>
    </submittedName>
</protein>
<proteinExistence type="predicted"/>
<organism evidence="1 2">
    <name type="scientific">Lentibacillus kimchii</name>
    <dbReference type="NCBI Taxonomy" id="1542911"/>
    <lineage>
        <taxon>Bacteria</taxon>
        <taxon>Bacillati</taxon>
        <taxon>Bacillota</taxon>
        <taxon>Bacilli</taxon>
        <taxon>Bacillales</taxon>
        <taxon>Bacillaceae</taxon>
        <taxon>Lentibacillus</taxon>
    </lineage>
</organism>
<evidence type="ECO:0000313" key="2">
    <source>
        <dbReference type="Proteomes" id="UP001596620"/>
    </source>
</evidence>
<comment type="caution">
    <text evidence="1">The sequence shown here is derived from an EMBL/GenBank/DDBJ whole genome shotgun (WGS) entry which is preliminary data.</text>
</comment>
<sequence>MNENPYVTRRGNDGSQKKSTIRTITYDDLSRMAYNILQTLADHNMRLEEMDMVFDHAKKLAGCQTIREPHIRKFKNPESNVQVGAFLQRSDEDRAQALTAMHSLVR</sequence>
<gene>
    <name evidence="1" type="ORF">ACFQU8_08765</name>
</gene>